<dbReference type="CDD" id="cd07237">
    <property type="entry name" value="BphC1-RGP6_C_like"/>
    <property type="match status" value="1"/>
</dbReference>
<keyword evidence="3" id="KW-1185">Reference proteome</keyword>
<dbReference type="GeneID" id="300932730"/>
<keyword evidence="2" id="KW-0560">Oxidoreductase</keyword>
<dbReference type="Gene3D" id="3.10.180.10">
    <property type="entry name" value="2,3-Dihydroxybiphenyl 1,2-Dioxygenase, domain 1"/>
    <property type="match status" value="2"/>
</dbReference>
<gene>
    <name evidence="2" type="ORF">SAMN05216213_1105</name>
</gene>
<dbReference type="SUPFAM" id="SSF54593">
    <property type="entry name" value="Glyoxalase/Bleomycin resistance protein/Dihydroxybiphenyl dioxygenase"/>
    <property type="match status" value="2"/>
</dbReference>
<protein>
    <submittedName>
        <fullName evidence="2">2,3-dihydroxybiphenyl 1,2-dioxygenase</fullName>
    </submittedName>
</protein>
<dbReference type="GO" id="GO:0051213">
    <property type="term" value="F:dioxygenase activity"/>
    <property type="evidence" value="ECO:0007669"/>
    <property type="project" value="UniProtKB-KW"/>
</dbReference>
<dbReference type="InterPro" id="IPR004360">
    <property type="entry name" value="Glyas_Fos-R_dOase_dom"/>
</dbReference>
<organism evidence="2 3">
    <name type="scientific">Ectopseudomonas guguanensis</name>
    <dbReference type="NCBI Taxonomy" id="1198456"/>
    <lineage>
        <taxon>Bacteria</taxon>
        <taxon>Pseudomonadati</taxon>
        <taxon>Pseudomonadota</taxon>
        <taxon>Gammaproteobacteria</taxon>
        <taxon>Pseudomonadales</taxon>
        <taxon>Pseudomonadaceae</taxon>
        <taxon>Ectopseudomonas</taxon>
    </lineage>
</organism>
<accession>A0A1H0X6Y6</accession>
<evidence type="ECO:0000313" key="2">
    <source>
        <dbReference type="EMBL" id="SDP98505.1"/>
    </source>
</evidence>
<reference evidence="3" key="1">
    <citation type="submission" date="2016-10" db="EMBL/GenBank/DDBJ databases">
        <authorList>
            <person name="Varghese N."/>
            <person name="Submissions S."/>
        </authorList>
    </citation>
    <scope>NUCLEOTIDE SEQUENCE [LARGE SCALE GENOMIC DNA]</scope>
    <source>
        <strain evidence="3">JCM 18416</strain>
    </source>
</reference>
<proteinExistence type="predicted"/>
<feature type="domain" description="VOC" evidence="1">
    <location>
        <begin position="145"/>
        <end position="272"/>
    </location>
</feature>
<dbReference type="Pfam" id="PF22632">
    <property type="entry name" value="BphC_D1"/>
    <property type="match status" value="1"/>
</dbReference>
<dbReference type="CDD" id="cd07252">
    <property type="entry name" value="BphC1-RGP6_N_like"/>
    <property type="match status" value="1"/>
</dbReference>
<dbReference type="PROSITE" id="PS51819">
    <property type="entry name" value="VOC"/>
    <property type="match status" value="2"/>
</dbReference>
<keyword evidence="2" id="KW-0223">Dioxygenase</keyword>
<evidence type="ECO:0000313" key="3">
    <source>
        <dbReference type="Proteomes" id="UP000199460"/>
    </source>
</evidence>
<feature type="domain" description="VOC" evidence="1">
    <location>
        <begin position="10"/>
        <end position="124"/>
    </location>
</feature>
<dbReference type="Pfam" id="PF00903">
    <property type="entry name" value="Glyoxalase"/>
    <property type="match status" value="1"/>
</dbReference>
<dbReference type="Proteomes" id="UP000199460">
    <property type="component" value="Unassembled WGS sequence"/>
</dbReference>
<dbReference type="EMBL" id="FNJJ01000010">
    <property type="protein sequence ID" value="SDP98505.1"/>
    <property type="molecule type" value="Genomic_DNA"/>
</dbReference>
<dbReference type="RefSeq" id="WP_208598811.1">
    <property type="nucleotide sequence ID" value="NZ_FNJJ01000010.1"/>
</dbReference>
<dbReference type="AlphaFoldDB" id="A0A1H0X6Y6"/>
<name>A0A1H0X6Y6_9GAMM</name>
<dbReference type="InterPro" id="IPR029068">
    <property type="entry name" value="Glyas_Bleomycin-R_OHBP_Dase"/>
</dbReference>
<dbReference type="InterPro" id="IPR037523">
    <property type="entry name" value="VOC_core"/>
</dbReference>
<evidence type="ECO:0000259" key="1">
    <source>
        <dbReference type="PROSITE" id="PS51819"/>
    </source>
</evidence>
<sequence length="333" mass="37859">MNQDIFGASSMGYALIESQRLERWQSFLKDGIGLHLQHADRNCLAFRMDSHQRRIIVKRGPAEDFAAVGWQLRDQATLNIALQRLHARGITIQESTVAQAAERGVARFWRVIGPKRLAIELFVEPLTSDEPLEMLSQGFITGEAGMGHLAITSRRGKDMRRFWQEIFDARHSDSIVERLAGVTLDIEFFRVNPRHHSIAIAQVRGLPIDPIRTKAQHMNLLTTSVTELTAAFLRCRRLGFEMAHEIGEHPNDREQSFYVLSPSGFEIELGWNALEVEEASWQASTYQGISLWGHKPEKLGAWNQLTTNLGNFGRGLRSLLKPEYSPLQERHSK</sequence>